<gene>
    <name evidence="2" type="ORF">BTO11_09950</name>
</gene>
<protein>
    <submittedName>
        <fullName evidence="2">Uncharacterized protein</fullName>
    </submittedName>
</protein>
<proteinExistence type="predicted"/>
<keyword evidence="1" id="KW-0812">Transmembrane</keyword>
<name>A0A2S7UW07_9GAMM</name>
<accession>A0A2S7UW07</accession>
<dbReference type="OrthoDB" id="6388488at2"/>
<organism evidence="2 3">
    <name type="scientific">Psychrosphaera saromensis</name>
    <dbReference type="NCBI Taxonomy" id="716813"/>
    <lineage>
        <taxon>Bacteria</taxon>
        <taxon>Pseudomonadati</taxon>
        <taxon>Pseudomonadota</taxon>
        <taxon>Gammaproteobacteria</taxon>
        <taxon>Alteromonadales</taxon>
        <taxon>Pseudoalteromonadaceae</taxon>
        <taxon>Psychrosphaera</taxon>
    </lineage>
</organism>
<evidence type="ECO:0000313" key="2">
    <source>
        <dbReference type="EMBL" id="PQJ53949.1"/>
    </source>
</evidence>
<feature type="transmembrane region" description="Helical" evidence="1">
    <location>
        <begin position="34"/>
        <end position="53"/>
    </location>
</feature>
<dbReference type="Proteomes" id="UP000239007">
    <property type="component" value="Unassembled WGS sequence"/>
</dbReference>
<dbReference type="EMBL" id="MSCH01000003">
    <property type="protein sequence ID" value="PQJ53949.1"/>
    <property type="molecule type" value="Genomic_DNA"/>
</dbReference>
<evidence type="ECO:0000313" key="3">
    <source>
        <dbReference type="Proteomes" id="UP000239007"/>
    </source>
</evidence>
<evidence type="ECO:0000256" key="1">
    <source>
        <dbReference type="SAM" id="Phobius"/>
    </source>
</evidence>
<dbReference type="RefSeq" id="WP_105052454.1">
    <property type="nucleotide sequence ID" value="NZ_BMYG01000012.1"/>
</dbReference>
<reference evidence="2 3" key="1">
    <citation type="submission" date="2016-12" db="EMBL/GenBank/DDBJ databases">
        <title>Diversity of luminous bacteria.</title>
        <authorList>
            <person name="Yoshizawa S."/>
            <person name="Kogure K."/>
        </authorList>
    </citation>
    <scope>NUCLEOTIDE SEQUENCE [LARGE SCALE GENOMIC DNA]</scope>
    <source>
        <strain evidence="2 3">SA4-48</strain>
    </source>
</reference>
<keyword evidence="1" id="KW-0472">Membrane</keyword>
<sequence length="71" mass="7606">MKDDLKGLCLFLGMLSLGYLALLMAVAIFTGAKLYKGTFLIGLVAAGLITFGLNSRVKTRLVDITKSLVAR</sequence>
<feature type="transmembrane region" description="Helical" evidence="1">
    <location>
        <begin position="7"/>
        <end position="28"/>
    </location>
</feature>
<comment type="caution">
    <text evidence="2">The sequence shown here is derived from an EMBL/GenBank/DDBJ whole genome shotgun (WGS) entry which is preliminary data.</text>
</comment>
<keyword evidence="1" id="KW-1133">Transmembrane helix</keyword>
<dbReference type="AlphaFoldDB" id="A0A2S7UW07"/>
<keyword evidence="3" id="KW-1185">Reference proteome</keyword>